<reference evidence="2 3" key="2">
    <citation type="submission" date="2024-05" db="EMBL/GenBank/DDBJ databases">
        <authorList>
            <person name="Chen Y."/>
            <person name="Shah S."/>
            <person name="Dougan E. K."/>
            <person name="Thang M."/>
            <person name="Chan C."/>
        </authorList>
    </citation>
    <scope>NUCLEOTIDE SEQUENCE [LARGE SCALE GENOMIC DNA]</scope>
</reference>
<evidence type="ECO:0000313" key="1">
    <source>
        <dbReference type="EMBL" id="CAI4003086.1"/>
    </source>
</evidence>
<name>A0A9P1G813_9DINO</name>
<dbReference type="Proteomes" id="UP001152797">
    <property type="component" value="Unassembled WGS sequence"/>
</dbReference>
<accession>A0A9P1G813</accession>
<dbReference type="OrthoDB" id="405994at2759"/>
<evidence type="ECO:0000313" key="2">
    <source>
        <dbReference type="EMBL" id="CAL4790398.1"/>
    </source>
</evidence>
<dbReference type="AlphaFoldDB" id="A0A9P1G813"/>
<dbReference type="EMBL" id="CAMXCT010003213">
    <property type="protein sequence ID" value="CAI4003086.1"/>
    <property type="molecule type" value="Genomic_DNA"/>
</dbReference>
<organism evidence="1">
    <name type="scientific">Cladocopium goreaui</name>
    <dbReference type="NCBI Taxonomy" id="2562237"/>
    <lineage>
        <taxon>Eukaryota</taxon>
        <taxon>Sar</taxon>
        <taxon>Alveolata</taxon>
        <taxon>Dinophyceae</taxon>
        <taxon>Suessiales</taxon>
        <taxon>Symbiodiniaceae</taxon>
        <taxon>Cladocopium</taxon>
    </lineage>
</organism>
<comment type="caution">
    <text evidence="1">The sequence shown here is derived from an EMBL/GenBank/DDBJ whole genome shotgun (WGS) entry which is preliminary data.</text>
</comment>
<proteinExistence type="predicted"/>
<sequence length="123" mass="14652">MSTRTPAVPDDFPHFAAWYGQVPGFDHARVRGKDFHCRDQVFHLRQLVDARYYLNWHYSDADSYGPSAYFNAAEEWLRCRRILRLAPEDRPQALKDWFHDKYSVNKIWEYREPPAAIGKHEVL</sequence>
<reference evidence="1" key="1">
    <citation type="submission" date="2022-10" db="EMBL/GenBank/DDBJ databases">
        <authorList>
            <person name="Chen Y."/>
            <person name="Dougan E. K."/>
            <person name="Chan C."/>
            <person name="Rhodes N."/>
            <person name="Thang M."/>
        </authorList>
    </citation>
    <scope>NUCLEOTIDE SEQUENCE</scope>
</reference>
<dbReference type="EMBL" id="CAMXCT030003213">
    <property type="protein sequence ID" value="CAL4790398.1"/>
    <property type="molecule type" value="Genomic_DNA"/>
</dbReference>
<protein>
    <submittedName>
        <fullName evidence="1">Uncharacterized protein</fullName>
    </submittedName>
</protein>
<gene>
    <name evidence="1" type="ORF">C1SCF055_LOCUS28982</name>
</gene>
<evidence type="ECO:0000313" key="3">
    <source>
        <dbReference type="Proteomes" id="UP001152797"/>
    </source>
</evidence>
<keyword evidence="3" id="KW-1185">Reference proteome</keyword>
<dbReference type="EMBL" id="CAMXCT020003213">
    <property type="protein sequence ID" value="CAL1156461.1"/>
    <property type="molecule type" value="Genomic_DNA"/>
</dbReference>